<evidence type="ECO:0000256" key="1">
    <source>
        <dbReference type="ARBA" id="ARBA00022679"/>
    </source>
</evidence>
<reference evidence="6" key="1">
    <citation type="journal article" date="2022" name="bioRxiv">
        <title>Discovery and biosynthetic assessment of Streptomyces ortus sp nov. isolated from a deep-sea sponge.</title>
        <authorList>
            <person name="Williams S.E."/>
        </authorList>
    </citation>
    <scope>NUCLEOTIDE SEQUENCE</scope>
    <source>
        <strain evidence="6">A15ISP2-DRY2</strain>
    </source>
</reference>
<dbReference type="SMART" id="SM01012">
    <property type="entry name" value="ANTAR"/>
    <property type="match status" value="1"/>
</dbReference>
<comment type="caution">
    <text evidence="6">The sequence shown here is derived from an EMBL/GenBank/DDBJ whole genome shotgun (WGS) entry which is preliminary data.</text>
</comment>
<keyword evidence="2" id="KW-0418">Kinase</keyword>
<keyword evidence="4" id="KW-0804">Transcription</keyword>
<dbReference type="Pfam" id="PF03861">
    <property type="entry name" value="ANTAR"/>
    <property type="match status" value="1"/>
</dbReference>
<name>A0ABT3V655_9ACTN</name>
<keyword evidence="1" id="KW-0808">Transferase</keyword>
<dbReference type="Proteomes" id="UP001165590">
    <property type="component" value="Unassembled WGS sequence"/>
</dbReference>
<evidence type="ECO:0000313" key="7">
    <source>
        <dbReference type="Proteomes" id="UP001165590"/>
    </source>
</evidence>
<dbReference type="InterPro" id="IPR005561">
    <property type="entry name" value="ANTAR"/>
</dbReference>
<dbReference type="EMBL" id="JAIFZO010000002">
    <property type="protein sequence ID" value="MCX4235240.1"/>
    <property type="molecule type" value="Genomic_DNA"/>
</dbReference>
<dbReference type="Pfam" id="PF13185">
    <property type="entry name" value="GAF_2"/>
    <property type="match status" value="1"/>
</dbReference>
<dbReference type="SUPFAM" id="SSF52172">
    <property type="entry name" value="CheY-like"/>
    <property type="match status" value="1"/>
</dbReference>
<evidence type="ECO:0000259" key="5">
    <source>
        <dbReference type="PROSITE" id="PS50921"/>
    </source>
</evidence>
<dbReference type="PIRSF" id="PIRSF036625">
    <property type="entry name" value="GAF_ANTAR"/>
    <property type="match status" value="1"/>
</dbReference>
<proteinExistence type="predicted"/>
<evidence type="ECO:0000256" key="3">
    <source>
        <dbReference type="ARBA" id="ARBA00023015"/>
    </source>
</evidence>
<evidence type="ECO:0000256" key="4">
    <source>
        <dbReference type="ARBA" id="ARBA00023163"/>
    </source>
</evidence>
<accession>A0ABT3V655</accession>
<sequence length="247" mass="26667">MHTTEREVRVAEAVLDMAARTEQSDVLGLLHDLTTHLVTLCGLRGAGTTILDEAGRVDYLTASDEMCRSLEEEQRDLDEGPCVDSTRAGAALAPVMLGPGSVGALRWPRFAPRALREGITWVASVPLRAGTNTLGAVNLMGADSGALDARDMRLAQILADAAGAWLVQRQLQRTKDELIEQLQTALNTRIVIEQAKGVLAAKLGVDVHEAFNRLRGYARSQREKLGDVATRVANGSIPPELQARAER</sequence>
<dbReference type="Gene3D" id="1.10.10.10">
    <property type="entry name" value="Winged helix-like DNA-binding domain superfamily/Winged helix DNA-binding domain"/>
    <property type="match status" value="1"/>
</dbReference>
<keyword evidence="7" id="KW-1185">Reference proteome</keyword>
<dbReference type="InterPro" id="IPR003018">
    <property type="entry name" value="GAF"/>
</dbReference>
<dbReference type="InterPro" id="IPR012074">
    <property type="entry name" value="GAF_ANTAR"/>
</dbReference>
<dbReference type="InterPro" id="IPR011006">
    <property type="entry name" value="CheY-like_superfamily"/>
</dbReference>
<dbReference type="Gene3D" id="3.30.450.40">
    <property type="match status" value="1"/>
</dbReference>
<keyword evidence="3" id="KW-0805">Transcription regulation</keyword>
<dbReference type="InterPro" id="IPR029016">
    <property type="entry name" value="GAF-like_dom_sf"/>
</dbReference>
<dbReference type="RefSeq" id="WP_267027955.1">
    <property type="nucleotide sequence ID" value="NZ_JAIFZO010000002.1"/>
</dbReference>
<protein>
    <submittedName>
        <fullName evidence="6">GAF and ANTAR domain-containing protein</fullName>
    </submittedName>
</protein>
<dbReference type="SUPFAM" id="SSF55781">
    <property type="entry name" value="GAF domain-like"/>
    <property type="match status" value="1"/>
</dbReference>
<evidence type="ECO:0000256" key="2">
    <source>
        <dbReference type="ARBA" id="ARBA00022777"/>
    </source>
</evidence>
<dbReference type="InterPro" id="IPR036388">
    <property type="entry name" value="WH-like_DNA-bd_sf"/>
</dbReference>
<gene>
    <name evidence="6" type="ORF">K3769_21095</name>
</gene>
<feature type="domain" description="ANTAR" evidence="5">
    <location>
        <begin position="172"/>
        <end position="233"/>
    </location>
</feature>
<evidence type="ECO:0000313" key="6">
    <source>
        <dbReference type="EMBL" id="MCX4235240.1"/>
    </source>
</evidence>
<organism evidence="6 7">
    <name type="scientific">Streptomyces ortus</name>
    <dbReference type="NCBI Taxonomy" id="2867268"/>
    <lineage>
        <taxon>Bacteria</taxon>
        <taxon>Bacillati</taxon>
        <taxon>Actinomycetota</taxon>
        <taxon>Actinomycetes</taxon>
        <taxon>Kitasatosporales</taxon>
        <taxon>Streptomycetaceae</taxon>
        <taxon>Streptomyces</taxon>
    </lineage>
</organism>
<dbReference type="PROSITE" id="PS50921">
    <property type="entry name" value="ANTAR"/>
    <property type="match status" value="1"/>
</dbReference>